<dbReference type="Pfam" id="PF08220">
    <property type="entry name" value="HTH_DeoR"/>
    <property type="match status" value="1"/>
</dbReference>
<dbReference type="InterPro" id="IPR001034">
    <property type="entry name" value="DeoR_HTH"/>
</dbReference>
<accession>A0A3P4AU35</accession>
<dbReference type="AlphaFoldDB" id="A0A3P4AU35"/>
<proteinExistence type="predicted"/>
<dbReference type="InterPro" id="IPR037171">
    <property type="entry name" value="NagB/RpiA_transferase-like"/>
</dbReference>
<evidence type="ECO:0000313" key="5">
    <source>
        <dbReference type="EMBL" id="VCU54652.1"/>
    </source>
</evidence>
<sequence length="246" mass="26486">MPLASLRRQNLLELLRQHGGLSTKDLARHLGVSEATVRRDLAALARQGLLQRDHGGAFLPEAEPPYAVKLTQNPSQKEAIARRASAMVPDGATVILDSGTTTLALARLLAGRPLRVVVLDVALAQALAQGETEVLLPGGRVRNGFYSLVGSWTEELLSQVRADLFFLGADAFNPEGITNHTFEEAAVKRKAMAVSQRTVLLADRSKWGKRAPAFVAPLNALHLVITDLEDPTLEALVPVEVVGETL</sequence>
<dbReference type="InterPro" id="IPR050313">
    <property type="entry name" value="Carb_Metab_HTH_regulators"/>
</dbReference>
<evidence type="ECO:0000256" key="3">
    <source>
        <dbReference type="ARBA" id="ARBA00023163"/>
    </source>
</evidence>
<dbReference type="InterPro" id="IPR014036">
    <property type="entry name" value="DeoR-like_C"/>
</dbReference>
<geneLocation type="plasmid" evidence="5 6">
    <name>4</name>
</geneLocation>
<dbReference type="PROSITE" id="PS00894">
    <property type="entry name" value="HTH_DEOR_1"/>
    <property type="match status" value="1"/>
</dbReference>
<evidence type="ECO:0000256" key="2">
    <source>
        <dbReference type="ARBA" id="ARBA00023125"/>
    </source>
</evidence>
<evidence type="ECO:0000256" key="1">
    <source>
        <dbReference type="ARBA" id="ARBA00023015"/>
    </source>
</evidence>
<dbReference type="EMBL" id="LR027520">
    <property type="protein sequence ID" value="VCU54652.1"/>
    <property type="molecule type" value="Genomic_DNA"/>
</dbReference>
<feature type="domain" description="HTH deoR-type" evidence="4">
    <location>
        <begin position="4"/>
        <end position="59"/>
    </location>
</feature>
<name>A0A3P4AU35_THETH</name>
<protein>
    <submittedName>
        <fullName evidence="5">Glycerol-3-phosphate regulon repressor</fullName>
    </submittedName>
</protein>
<dbReference type="GO" id="GO:0003700">
    <property type="term" value="F:DNA-binding transcription factor activity"/>
    <property type="evidence" value="ECO:0007669"/>
    <property type="project" value="InterPro"/>
</dbReference>
<evidence type="ECO:0000259" key="4">
    <source>
        <dbReference type="PROSITE" id="PS51000"/>
    </source>
</evidence>
<dbReference type="Proteomes" id="UP000279841">
    <property type="component" value="Plasmid 4"/>
</dbReference>
<evidence type="ECO:0000313" key="6">
    <source>
        <dbReference type="Proteomes" id="UP000279841"/>
    </source>
</evidence>
<dbReference type="Pfam" id="PF00455">
    <property type="entry name" value="DeoRC"/>
    <property type="match status" value="1"/>
</dbReference>
<keyword evidence="3" id="KW-0804">Transcription</keyword>
<dbReference type="RefSeq" id="WP_124105596.1">
    <property type="nucleotide sequence ID" value="NZ_LR027520.1"/>
</dbReference>
<dbReference type="PROSITE" id="PS51000">
    <property type="entry name" value="HTH_DEOR_2"/>
    <property type="match status" value="1"/>
</dbReference>
<dbReference type="InterPro" id="IPR036388">
    <property type="entry name" value="WH-like_DNA-bd_sf"/>
</dbReference>
<dbReference type="InterPro" id="IPR036390">
    <property type="entry name" value="WH_DNA-bd_sf"/>
</dbReference>
<dbReference type="SUPFAM" id="SSF100950">
    <property type="entry name" value="NagB/RpiA/CoA transferase-like"/>
    <property type="match status" value="1"/>
</dbReference>
<dbReference type="SMART" id="SM00420">
    <property type="entry name" value="HTH_DEOR"/>
    <property type="match status" value="1"/>
</dbReference>
<dbReference type="PANTHER" id="PTHR30363">
    <property type="entry name" value="HTH-TYPE TRANSCRIPTIONAL REGULATOR SRLR-RELATED"/>
    <property type="match status" value="1"/>
</dbReference>
<dbReference type="PRINTS" id="PR00037">
    <property type="entry name" value="HTHLACR"/>
</dbReference>
<dbReference type="InterPro" id="IPR018356">
    <property type="entry name" value="Tscrpt_reg_HTH_DeoR_CS"/>
</dbReference>
<dbReference type="SUPFAM" id="SSF46785">
    <property type="entry name" value="Winged helix' DNA-binding domain"/>
    <property type="match status" value="1"/>
</dbReference>
<gene>
    <name evidence="5" type="primary">glpR</name>
    <name evidence="5" type="ORF">TTHNP4_00060</name>
</gene>
<keyword evidence="1" id="KW-0805">Transcription regulation</keyword>
<organism evidence="5 6">
    <name type="scientific">Thermus thermophilus</name>
    <dbReference type="NCBI Taxonomy" id="274"/>
    <lineage>
        <taxon>Bacteria</taxon>
        <taxon>Thermotogati</taxon>
        <taxon>Deinococcota</taxon>
        <taxon>Deinococci</taxon>
        <taxon>Thermales</taxon>
        <taxon>Thermaceae</taxon>
        <taxon>Thermus</taxon>
    </lineage>
</organism>
<dbReference type="Gene3D" id="1.10.10.10">
    <property type="entry name" value="Winged helix-like DNA-binding domain superfamily/Winged helix DNA-binding domain"/>
    <property type="match status" value="1"/>
</dbReference>
<dbReference type="Gene3D" id="3.40.50.1360">
    <property type="match status" value="1"/>
</dbReference>
<dbReference type="PANTHER" id="PTHR30363:SF44">
    <property type="entry name" value="AGA OPERON TRANSCRIPTIONAL REPRESSOR-RELATED"/>
    <property type="match status" value="1"/>
</dbReference>
<dbReference type="SMART" id="SM01134">
    <property type="entry name" value="DeoRC"/>
    <property type="match status" value="1"/>
</dbReference>
<reference evidence="5 6" key="1">
    <citation type="submission" date="2018-10" db="EMBL/GenBank/DDBJ databases">
        <authorList>
            <person name="Peiro R."/>
            <person name="Begona"/>
            <person name="Cbmso G."/>
            <person name="Lopez M."/>
            <person name="Gonzalez S."/>
            <person name="Sacristan E."/>
            <person name="Castillo E."/>
        </authorList>
    </citation>
    <scope>NUCLEOTIDE SEQUENCE [LARGE SCALE GENOMIC DNA]</scope>
    <source>
        <strain evidence="5">TTHNAR1</strain>
        <plasmid evidence="6">4</plasmid>
    </source>
</reference>
<keyword evidence="2" id="KW-0238">DNA-binding</keyword>
<dbReference type="GO" id="GO:0003677">
    <property type="term" value="F:DNA binding"/>
    <property type="evidence" value="ECO:0007669"/>
    <property type="project" value="UniProtKB-KW"/>
</dbReference>
<keyword evidence="5" id="KW-0614">Plasmid</keyword>